<dbReference type="Proteomes" id="UP000233618">
    <property type="component" value="Unassembled WGS sequence"/>
</dbReference>
<accession>A0A2N3HXB1</accession>
<feature type="chain" id="PRO_5014690971" description="Outer membrane protein beta-barrel domain-containing protein" evidence="1">
    <location>
        <begin position="27"/>
        <end position="240"/>
    </location>
</feature>
<name>A0A2N3HXB1_9BACT</name>
<reference evidence="2 3" key="1">
    <citation type="journal article" date="2017" name="Front. Microbiol.">
        <title>Labilibaculum manganireducens gen. nov., sp. nov. and Labilibaculum filiforme sp. nov., Novel Bacteroidetes Isolated from Subsurface Sediments of the Baltic Sea.</title>
        <authorList>
            <person name="Vandieken V."/>
            <person name="Marshall I.P."/>
            <person name="Niemann H."/>
            <person name="Engelen B."/>
            <person name="Cypionka H."/>
        </authorList>
    </citation>
    <scope>NUCLEOTIDE SEQUENCE [LARGE SCALE GENOMIC DNA]</scope>
    <source>
        <strain evidence="2 3">59.10-2M</strain>
    </source>
</reference>
<organism evidence="2 3">
    <name type="scientific">Labilibaculum manganireducens</name>
    <dbReference type="NCBI Taxonomy" id="1940525"/>
    <lineage>
        <taxon>Bacteria</taxon>
        <taxon>Pseudomonadati</taxon>
        <taxon>Bacteroidota</taxon>
        <taxon>Bacteroidia</taxon>
        <taxon>Marinilabiliales</taxon>
        <taxon>Marinifilaceae</taxon>
        <taxon>Labilibaculum</taxon>
    </lineage>
</organism>
<dbReference type="RefSeq" id="WP_101311068.1">
    <property type="nucleotide sequence ID" value="NZ_MVDE01000033.1"/>
</dbReference>
<proteinExistence type="predicted"/>
<keyword evidence="3" id="KW-1185">Reference proteome</keyword>
<evidence type="ECO:0000313" key="2">
    <source>
        <dbReference type="EMBL" id="PKQ62689.1"/>
    </source>
</evidence>
<sequence>MKKITFKLSALLVLMIITASNLTVNAQGKVEVSPSVTTRHYWRGIMVSNTANFEMDMAYTNENFTFGAWGGYAFDNTYSEFDFHVGYKFSDHFNVAVWDLFANRDRASIDDYNYLDLDKSTTNHLIDASFNFYVADNFPLSVSWSTMLYGRDLDANGDQNYSTYVEFGYPVKIGGETVSLFAGLNAFENQVYGESFGFVNIGASASRTVKITENFSLNTWAKIGINPQAETANLILGIGF</sequence>
<evidence type="ECO:0000313" key="3">
    <source>
        <dbReference type="Proteomes" id="UP000233618"/>
    </source>
</evidence>
<protein>
    <recommendedName>
        <fullName evidence="4">Outer membrane protein beta-barrel domain-containing protein</fullName>
    </recommendedName>
</protein>
<feature type="signal peptide" evidence="1">
    <location>
        <begin position="1"/>
        <end position="26"/>
    </location>
</feature>
<keyword evidence="1" id="KW-0732">Signal</keyword>
<comment type="caution">
    <text evidence="2">The sequence shown here is derived from an EMBL/GenBank/DDBJ whole genome shotgun (WGS) entry which is preliminary data.</text>
</comment>
<dbReference type="AlphaFoldDB" id="A0A2N3HXB1"/>
<dbReference type="EMBL" id="MVDE01000033">
    <property type="protein sequence ID" value="PKQ62689.1"/>
    <property type="molecule type" value="Genomic_DNA"/>
</dbReference>
<evidence type="ECO:0008006" key="4">
    <source>
        <dbReference type="Google" id="ProtNLM"/>
    </source>
</evidence>
<evidence type="ECO:0000256" key="1">
    <source>
        <dbReference type="SAM" id="SignalP"/>
    </source>
</evidence>
<gene>
    <name evidence="2" type="ORF">BZG01_17080</name>
</gene>